<protein>
    <submittedName>
        <fullName evidence="1">Uncharacterized protein</fullName>
    </submittedName>
</protein>
<dbReference type="AlphaFoldDB" id="A0E1B9"/>
<evidence type="ECO:0000313" key="1">
    <source>
        <dbReference type="EMBL" id="CAK89086.1"/>
    </source>
</evidence>
<dbReference type="OrthoDB" id="295190at2759"/>
<dbReference type="SUPFAM" id="SSF117281">
    <property type="entry name" value="Kelch motif"/>
    <property type="match status" value="1"/>
</dbReference>
<dbReference type="HOGENOM" id="CLU_433799_0_0_1"/>
<accession>A0E1B9</accession>
<organism evidence="1 2">
    <name type="scientific">Paramecium tetraurelia</name>
    <dbReference type="NCBI Taxonomy" id="5888"/>
    <lineage>
        <taxon>Eukaryota</taxon>
        <taxon>Sar</taxon>
        <taxon>Alveolata</taxon>
        <taxon>Ciliophora</taxon>
        <taxon>Intramacronucleata</taxon>
        <taxon>Oligohymenophorea</taxon>
        <taxon>Peniculida</taxon>
        <taxon>Parameciidae</taxon>
        <taxon>Paramecium</taxon>
    </lineage>
</organism>
<dbReference type="Proteomes" id="UP000000600">
    <property type="component" value="Unassembled WGS sequence"/>
</dbReference>
<proteinExistence type="predicted"/>
<dbReference type="RefSeq" id="XP_001456483.1">
    <property type="nucleotide sequence ID" value="XM_001456446.1"/>
</dbReference>
<gene>
    <name evidence="1" type="ORF">GSPATT00022255001</name>
</gene>
<sequence>MLPLKEYKENIFKNNVSHFMNELIEKNIQSNLVEILLKCQLSSMPVTIPVRHNSIQYVACLFDLDSWLEYYQTNNRDGHGFSCPGCKVFHLYDDYGIDFKLYHALESFKLLQKKYPGVKFDKDKLFQSTQPTNPGYFAQNKVPKNQAASAIKYQLPGITPILGIQRKLEETNSLNPTQKTISDEMSYTSVKLQQYTNNKIYKQAKENNLKVQDLQQKVKKRAQELQQVFRNAMKLITLTQNNLTNDFIFALKRRQRQEISESTLIVYFINYGVWHEFPLILKGKPYLQKEQALYIKGEANNQKFIYIIAGKTEDRFVQSNQVLKVTFSNDPFQDGKSAVMEELPPLPQEGYNFMGTHYNNNVYVFYGQGQKKTKDQQILDELYNKAYVMRQQTPWQVLMYNLIPRFGGSFFVATHPQFSKLLVIFGGIQHDPDGLVAYRCQQQNQGQIFQCKDEKFIGKQCFDVHFSVKKDDEYQKNVLSSPVFSAPYYGYNQLILSGEFLKFEYIMKREIYTFDWANGEIKKNEIFSLEPPEQFLIPTRREGVSEVFTPVQDMEGAVCFGNFYIIHQYEVNPGNKVILQLLRINLTNGQCKHLFPYVVFPTNYQEHQSSLQQATIKRNQLAQS</sequence>
<dbReference type="EMBL" id="CT868653">
    <property type="protein sequence ID" value="CAK89086.1"/>
    <property type="molecule type" value="Genomic_DNA"/>
</dbReference>
<dbReference type="Gene3D" id="3.30.40.10">
    <property type="entry name" value="Zinc/RING finger domain, C3HC4 (zinc finger)"/>
    <property type="match status" value="1"/>
</dbReference>
<dbReference type="OMA" id="ISDEMSY"/>
<dbReference type="InterPro" id="IPR013083">
    <property type="entry name" value="Znf_RING/FYVE/PHD"/>
</dbReference>
<dbReference type="InParanoid" id="A0E1B9"/>
<dbReference type="InterPro" id="IPR015915">
    <property type="entry name" value="Kelch-typ_b-propeller"/>
</dbReference>
<evidence type="ECO:0000313" key="2">
    <source>
        <dbReference type="Proteomes" id="UP000000600"/>
    </source>
</evidence>
<reference evidence="1 2" key="1">
    <citation type="journal article" date="2006" name="Nature">
        <title>Global trends of whole-genome duplications revealed by the ciliate Paramecium tetraurelia.</title>
        <authorList>
            <consortium name="Genoscope"/>
            <person name="Aury J.-M."/>
            <person name="Jaillon O."/>
            <person name="Duret L."/>
            <person name="Noel B."/>
            <person name="Jubin C."/>
            <person name="Porcel B.M."/>
            <person name="Segurens B."/>
            <person name="Daubin V."/>
            <person name="Anthouard V."/>
            <person name="Aiach N."/>
            <person name="Arnaiz O."/>
            <person name="Billaut A."/>
            <person name="Beisson J."/>
            <person name="Blanc I."/>
            <person name="Bouhouche K."/>
            <person name="Camara F."/>
            <person name="Duharcourt S."/>
            <person name="Guigo R."/>
            <person name="Gogendeau D."/>
            <person name="Katinka M."/>
            <person name="Keller A.-M."/>
            <person name="Kissmehl R."/>
            <person name="Klotz C."/>
            <person name="Koll F."/>
            <person name="Le Moue A."/>
            <person name="Lepere C."/>
            <person name="Malinsky S."/>
            <person name="Nowacki M."/>
            <person name="Nowak J.K."/>
            <person name="Plattner H."/>
            <person name="Poulain J."/>
            <person name="Ruiz F."/>
            <person name="Serrano V."/>
            <person name="Zagulski M."/>
            <person name="Dessen P."/>
            <person name="Betermier M."/>
            <person name="Weissenbach J."/>
            <person name="Scarpelli C."/>
            <person name="Schachter V."/>
            <person name="Sperling L."/>
            <person name="Meyer E."/>
            <person name="Cohen J."/>
            <person name="Wincker P."/>
        </authorList>
    </citation>
    <scope>NUCLEOTIDE SEQUENCE [LARGE SCALE GENOMIC DNA]</scope>
    <source>
        <strain evidence="1 2">Stock d4-2</strain>
    </source>
</reference>
<dbReference type="GeneID" id="5042268"/>
<keyword evidence="2" id="KW-1185">Reference proteome</keyword>
<dbReference type="KEGG" id="ptm:GSPATT00022255001"/>
<name>A0E1B9_PARTE</name>
<dbReference type="Gene3D" id="2.120.10.80">
    <property type="entry name" value="Kelch-type beta propeller"/>
    <property type="match status" value="1"/>
</dbReference>